<gene>
    <name evidence="3" type="primary">LOC116295548</name>
</gene>
<protein>
    <submittedName>
        <fullName evidence="3">Uncharacterized protein LOC116295548</fullName>
    </submittedName>
</protein>
<accession>A0A6P8I351</accession>
<dbReference type="AlphaFoldDB" id="A0A6P8I351"/>
<organism evidence="2 3">
    <name type="scientific">Actinia tenebrosa</name>
    <name type="common">Australian red waratah sea anemone</name>
    <dbReference type="NCBI Taxonomy" id="6105"/>
    <lineage>
        <taxon>Eukaryota</taxon>
        <taxon>Metazoa</taxon>
        <taxon>Cnidaria</taxon>
        <taxon>Anthozoa</taxon>
        <taxon>Hexacorallia</taxon>
        <taxon>Actiniaria</taxon>
        <taxon>Actiniidae</taxon>
        <taxon>Actinia</taxon>
    </lineage>
</organism>
<keyword evidence="2" id="KW-1185">Reference proteome</keyword>
<dbReference type="KEGG" id="aten:116295548"/>
<dbReference type="GeneID" id="116295548"/>
<feature type="non-terminal residue" evidence="3">
    <location>
        <position position="360"/>
    </location>
</feature>
<reference evidence="3" key="1">
    <citation type="submission" date="2025-08" db="UniProtKB">
        <authorList>
            <consortium name="RefSeq"/>
        </authorList>
    </citation>
    <scope>IDENTIFICATION</scope>
    <source>
        <tissue evidence="3">Tentacle</tissue>
    </source>
</reference>
<evidence type="ECO:0000313" key="3">
    <source>
        <dbReference type="RefSeq" id="XP_031559255.1"/>
    </source>
</evidence>
<sequence>MCSSSLSLRKKRKTKGDGNGDEMSGSAAPIVFAASILLKQRCPQMSALAFRFSLGVLWHGGAKKQGFVRANRWGISVSHNSTLKKLDEMGKNFDSEVKTWKRELEDHHLINEMLDHVDEYLTTQEVQKQEQIPEGFQTINISSLDLSFPTADSSIGCCNENSQSTNSDLANMEDFLDDYKQYSQSESIKALSNAGNCPVSDHLITSGFSEGDLKTFNDFVFDHETVDELNKLDKIDVGILKSHQNSNEPPKYQIIGDNLDMYVKVKHMSSDKQNRSIHWFAMNAIQDRVSSKCPDNATQIKPILEVENSEFLPSPEDNNKLLQDFIPLAARVLVDKVPDFKCFSGTIIKHIPHQFSQEMK</sequence>
<dbReference type="Proteomes" id="UP000515163">
    <property type="component" value="Unplaced"/>
</dbReference>
<feature type="region of interest" description="Disordered" evidence="1">
    <location>
        <begin position="1"/>
        <end position="23"/>
    </location>
</feature>
<proteinExistence type="predicted"/>
<name>A0A6P8I351_ACTTE</name>
<evidence type="ECO:0000313" key="2">
    <source>
        <dbReference type="Proteomes" id="UP000515163"/>
    </source>
</evidence>
<dbReference type="OrthoDB" id="5988094at2759"/>
<evidence type="ECO:0000256" key="1">
    <source>
        <dbReference type="SAM" id="MobiDB-lite"/>
    </source>
</evidence>
<dbReference type="InParanoid" id="A0A6P8I351"/>
<dbReference type="RefSeq" id="XP_031559255.1">
    <property type="nucleotide sequence ID" value="XM_031703395.1"/>
</dbReference>